<dbReference type="Proteomes" id="UP000676917">
    <property type="component" value="Unassembled WGS sequence"/>
</dbReference>
<dbReference type="PANTHER" id="PTHR43861:SF1">
    <property type="entry name" value="TRANS-ACONITATE 2-METHYLTRANSFERASE"/>
    <property type="match status" value="1"/>
</dbReference>
<accession>A0A919XC14</accession>
<dbReference type="GO" id="GO:0008757">
    <property type="term" value="F:S-adenosylmethionine-dependent methyltransferase activity"/>
    <property type="evidence" value="ECO:0007669"/>
    <property type="project" value="InterPro"/>
</dbReference>
<dbReference type="CDD" id="cd02440">
    <property type="entry name" value="AdoMet_MTases"/>
    <property type="match status" value="1"/>
</dbReference>
<organism evidence="2 3">
    <name type="scientific">Ornithinibacillus bavariensis</name>
    <dbReference type="NCBI Taxonomy" id="545502"/>
    <lineage>
        <taxon>Bacteria</taxon>
        <taxon>Bacillati</taxon>
        <taxon>Bacillota</taxon>
        <taxon>Bacilli</taxon>
        <taxon>Bacillales</taxon>
        <taxon>Bacillaceae</taxon>
        <taxon>Ornithinibacillus</taxon>
    </lineage>
</organism>
<dbReference type="PANTHER" id="PTHR43861">
    <property type="entry name" value="TRANS-ACONITATE 2-METHYLTRANSFERASE-RELATED"/>
    <property type="match status" value="1"/>
</dbReference>
<dbReference type="SUPFAM" id="SSF53335">
    <property type="entry name" value="S-adenosyl-L-methionine-dependent methyltransferases"/>
    <property type="match status" value="1"/>
</dbReference>
<keyword evidence="2" id="KW-0808">Transferase</keyword>
<dbReference type="AlphaFoldDB" id="A0A919XC14"/>
<dbReference type="GO" id="GO:0032259">
    <property type="term" value="P:methylation"/>
    <property type="evidence" value="ECO:0007669"/>
    <property type="project" value="UniProtKB-KW"/>
</dbReference>
<feature type="domain" description="Methyltransferase type 11" evidence="1">
    <location>
        <begin position="60"/>
        <end position="153"/>
    </location>
</feature>
<comment type="caution">
    <text evidence="2">The sequence shown here is derived from an EMBL/GenBank/DDBJ whole genome shotgun (WGS) entry which is preliminary data.</text>
</comment>
<dbReference type="EMBL" id="BORP01000006">
    <property type="protein sequence ID" value="GIO28260.1"/>
    <property type="molecule type" value="Genomic_DNA"/>
</dbReference>
<reference evidence="2" key="1">
    <citation type="submission" date="2021-03" db="EMBL/GenBank/DDBJ databases">
        <title>Antimicrobial resistance genes in bacteria isolated from Japanese honey, and their potential for conferring macrolide and lincosamide resistance in the American foulbrood pathogen Paenibacillus larvae.</title>
        <authorList>
            <person name="Okamoto M."/>
            <person name="Kumagai M."/>
            <person name="Kanamori H."/>
            <person name="Takamatsu D."/>
        </authorList>
    </citation>
    <scope>NUCLEOTIDE SEQUENCE</scope>
    <source>
        <strain evidence="2">J43TS3</strain>
    </source>
</reference>
<evidence type="ECO:0000259" key="1">
    <source>
        <dbReference type="Pfam" id="PF08241"/>
    </source>
</evidence>
<keyword evidence="2" id="KW-0830">Ubiquinone</keyword>
<sequence length="246" mass="28567">MVAIGTSGGNKIKDQIKQTFNQLAKVYEKSIDTKSLYNSEYERPAMMSQLPDSLHHKNVLDAGCAAGWYTEQLLGRGANVVAMDISPEMVRTTKRRVGESAEVICQDLETKLPFADNSFDYIISSLTLHYMENWDHPFREFKRILKPNGILLFSVHHIFTDLKLRQDYHYFSTEQLTDEWNKEGKTYTVPFYRRPLQAIINKTIQYFSLQEIIEPQPTMNMKDQAPRVYENLMKSPQFLIIKSGKQ</sequence>
<dbReference type="InterPro" id="IPR013216">
    <property type="entry name" value="Methyltransf_11"/>
</dbReference>
<protein>
    <submittedName>
        <fullName evidence="2">Ubiquinone biosynthesis methyltransferase UbiE</fullName>
    </submittedName>
</protein>
<evidence type="ECO:0000313" key="2">
    <source>
        <dbReference type="EMBL" id="GIO28260.1"/>
    </source>
</evidence>
<dbReference type="InterPro" id="IPR029063">
    <property type="entry name" value="SAM-dependent_MTases_sf"/>
</dbReference>
<keyword evidence="2" id="KW-0489">Methyltransferase</keyword>
<evidence type="ECO:0000313" key="3">
    <source>
        <dbReference type="Proteomes" id="UP000676917"/>
    </source>
</evidence>
<name>A0A919XC14_9BACI</name>
<keyword evidence="3" id="KW-1185">Reference proteome</keyword>
<dbReference type="Pfam" id="PF08241">
    <property type="entry name" value="Methyltransf_11"/>
    <property type="match status" value="1"/>
</dbReference>
<gene>
    <name evidence="2" type="ORF">J43TS3_28710</name>
</gene>
<dbReference type="Gene3D" id="3.40.50.150">
    <property type="entry name" value="Vaccinia Virus protein VP39"/>
    <property type="match status" value="1"/>
</dbReference>
<proteinExistence type="predicted"/>